<dbReference type="RefSeq" id="WP_066617723.1">
    <property type="nucleotide sequence ID" value="NZ_FQXL01000031.1"/>
</dbReference>
<dbReference type="Gene3D" id="3.40.50.11790">
    <property type="match status" value="1"/>
</dbReference>
<comment type="caution">
    <text evidence="3">The sequence shown here is derived from an EMBL/GenBank/DDBJ whole genome shotgun (WGS) entry which is preliminary data.</text>
</comment>
<dbReference type="Gene3D" id="3.30.1370.220">
    <property type="match status" value="1"/>
</dbReference>
<dbReference type="OrthoDB" id="89060at2"/>
<name>A0A168E1P7_9CLOT</name>
<dbReference type="PATRIC" id="fig|1121326.3.peg.556"/>
<accession>A0A168E1P7</accession>
<dbReference type="InterPro" id="IPR020287">
    <property type="entry name" value="Tail_sheath_C"/>
</dbReference>
<dbReference type="Pfam" id="PF17482">
    <property type="entry name" value="Phage_sheath_1C"/>
    <property type="match status" value="1"/>
</dbReference>
<evidence type="ECO:0000259" key="2">
    <source>
        <dbReference type="Pfam" id="PF17482"/>
    </source>
</evidence>
<dbReference type="Proteomes" id="UP000076603">
    <property type="component" value="Unassembled WGS sequence"/>
</dbReference>
<feature type="domain" description="Tail sheath protein C-terminal" evidence="2">
    <location>
        <begin position="234"/>
        <end position="308"/>
    </location>
</feature>
<protein>
    <submittedName>
        <fullName evidence="3">Phage tail sheath protein</fullName>
    </submittedName>
</protein>
<evidence type="ECO:0000256" key="1">
    <source>
        <dbReference type="ARBA" id="ARBA00008005"/>
    </source>
</evidence>
<organism evidence="3 4">
    <name type="scientific">Clostridium magnum DSM 2767</name>
    <dbReference type="NCBI Taxonomy" id="1121326"/>
    <lineage>
        <taxon>Bacteria</taxon>
        <taxon>Bacillati</taxon>
        <taxon>Bacillota</taxon>
        <taxon>Clostridia</taxon>
        <taxon>Eubacteriales</taxon>
        <taxon>Clostridiaceae</taxon>
        <taxon>Clostridium</taxon>
    </lineage>
</organism>
<dbReference type="STRING" id="1121326.CLMAG_06010"/>
<dbReference type="AlphaFoldDB" id="A0A168E1P7"/>
<reference evidence="3 4" key="1">
    <citation type="submission" date="2016-04" db="EMBL/GenBank/DDBJ databases">
        <title>Genome sequence of Clostridium magnum DSM 2767.</title>
        <authorList>
            <person name="Poehlein A."/>
            <person name="Uhlig R."/>
            <person name="Fischer R."/>
            <person name="Bahl H."/>
            <person name="Daniel R."/>
        </authorList>
    </citation>
    <scope>NUCLEOTIDE SEQUENCE [LARGE SCALE GENOMIC DNA]</scope>
    <source>
        <strain evidence="3 4">DSM 2767</strain>
    </source>
</reference>
<gene>
    <name evidence="3" type="ORF">CLMAG_06010</name>
</gene>
<evidence type="ECO:0000313" key="4">
    <source>
        <dbReference type="Proteomes" id="UP000076603"/>
    </source>
</evidence>
<keyword evidence="4" id="KW-1185">Reference proteome</keyword>
<comment type="similarity">
    <text evidence="1">Belongs to the myoviridae tail sheath protein family.</text>
</comment>
<evidence type="ECO:0000313" key="3">
    <source>
        <dbReference type="EMBL" id="KZL93555.1"/>
    </source>
</evidence>
<dbReference type="EMBL" id="LWAE01000001">
    <property type="protein sequence ID" value="KZL93555.1"/>
    <property type="molecule type" value="Genomic_DNA"/>
</dbReference>
<sequence>MAIKQPDIDISFKQRASSFVERSARGNVILILKDDTDKTFSTKEYKLITDVEADSTKYTSDNLQYIKDCMEGTPNKVIVVRIDTIKTITDALNIVATLSTGWISTVGEKADYDTISTWTKQIRTQKKTFKSTVCDTTTAPNCEGVVDLFKTKVTFKDNRGEQDSQKIIPTILGLLAGANVTKGTTYLEVPNLASVVEPADVDAEIAKGKMVLVNDEGTVKIALGINSLTTFTTDKTEDLAFVEIVEAQDLMFDDIRKTFKSDFISKYKNKYDNQVIFLSAVNSYLKDLAKTDVLDSEYENKSSINVELQRAAWIAAGYPEAQNWDETKVKNMSFKRQMFLSGQVKILFSVCDLKFDINMM</sequence>
<proteinExistence type="inferred from homology"/>